<evidence type="ECO:0000259" key="1">
    <source>
        <dbReference type="Pfam" id="PF11008"/>
    </source>
</evidence>
<dbReference type="Proteomes" id="UP000595373">
    <property type="component" value="Chromosome"/>
</dbReference>
<evidence type="ECO:0000313" key="2">
    <source>
        <dbReference type="EMBL" id="QQF82140.1"/>
    </source>
</evidence>
<dbReference type="OrthoDB" id="7375569at2"/>
<sequence>MKFFSTLLLAITLGLTGCARTVMDTPENDALAKQFLLPSKDESGIYIYRDSIFGAALKKNLYIDGKLIGESAPKTYFYKRVIPGNHRLSTESEFSDNHLDITTDGGKNYFIRQYIKPGAFVGGANLKQVDEDKGKATILKLKRALAQ</sequence>
<dbReference type="PIRSF" id="PIRSF012335">
    <property type="entry name" value="UCP012335"/>
    <property type="match status" value="1"/>
</dbReference>
<keyword evidence="5" id="KW-1185">Reference proteome</keyword>
<proteinExistence type="predicted"/>
<gene>
    <name evidence="3" type="ORF">E2R48_04460</name>
    <name evidence="2" type="ORF">JFL49_08825</name>
</gene>
<dbReference type="InterPro" id="IPR016596">
    <property type="entry name" value="UCP012335"/>
</dbReference>
<dbReference type="EMBL" id="SNRV01000007">
    <property type="protein sequence ID" value="TEW30202.1"/>
    <property type="molecule type" value="Genomic_DNA"/>
</dbReference>
<dbReference type="Pfam" id="PF11008">
    <property type="entry name" value="DUF2846"/>
    <property type="match status" value="1"/>
</dbReference>
<dbReference type="Proteomes" id="UP000297565">
    <property type="component" value="Unassembled WGS sequence"/>
</dbReference>
<protein>
    <submittedName>
        <fullName evidence="2">DUF2846 domain-containing protein</fullName>
    </submittedName>
</protein>
<reference evidence="3 4" key="1">
    <citation type="submission" date="2019-03" db="EMBL/GenBank/DDBJ databases">
        <title>Horizontal Gene Transfer Machinery in Histophilus somni.</title>
        <authorList>
            <person name="Mostafa Nazari M."/>
            <person name="Liljebjelke K."/>
        </authorList>
    </citation>
    <scope>NUCLEOTIDE SEQUENCE [LARGE SCALE GENOMIC DNA]</scope>
    <source>
        <strain evidence="3 4">UOC-EPH-KLM-04</strain>
    </source>
</reference>
<dbReference type="InterPro" id="IPR022548">
    <property type="entry name" value="DUF2846"/>
</dbReference>
<dbReference type="EMBL" id="CP066558">
    <property type="protein sequence ID" value="QQF82140.1"/>
    <property type="molecule type" value="Genomic_DNA"/>
</dbReference>
<dbReference type="RefSeq" id="WP_075294460.1">
    <property type="nucleotide sequence ID" value="NZ_CP018802.1"/>
</dbReference>
<name>A0A9Q6Z059_HISSO</name>
<evidence type="ECO:0000313" key="4">
    <source>
        <dbReference type="Proteomes" id="UP000297565"/>
    </source>
</evidence>
<dbReference type="PROSITE" id="PS51257">
    <property type="entry name" value="PROKAR_LIPOPROTEIN"/>
    <property type="match status" value="1"/>
</dbReference>
<accession>A0A9Q6Z059</accession>
<organism evidence="2 5">
    <name type="scientific">Histophilus somni</name>
    <name type="common">Haemophilus somnus</name>
    <dbReference type="NCBI Taxonomy" id="731"/>
    <lineage>
        <taxon>Bacteria</taxon>
        <taxon>Pseudomonadati</taxon>
        <taxon>Pseudomonadota</taxon>
        <taxon>Gammaproteobacteria</taxon>
        <taxon>Pasteurellales</taxon>
        <taxon>Pasteurellaceae</taxon>
        <taxon>Histophilus</taxon>
    </lineage>
</organism>
<dbReference type="AlphaFoldDB" id="A0A9Q6Z059"/>
<reference evidence="2 5" key="2">
    <citation type="submission" date="2020-12" db="EMBL/GenBank/DDBJ databases">
        <title>ASc-MMNZ-VFA-070.</title>
        <authorList>
            <person name="Schryvers A."/>
            <person name="Mostafa Nazari M."/>
            <person name="Farshchi Andisi V."/>
            <person name="Timsit E."/>
            <person name="Walter Morck D."/>
        </authorList>
    </citation>
    <scope>NUCLEOTIDE SEQUENCE [LARGE SCALE GENOMIC DNA]</scope>
    <source>
        <strain evidence="2 5">ASc-MMNZ-VFA-070</strain>
    </source>
</reference>
<feature type="domain" description="DUF2846" evidence="1">
    <location>
        <begin position="40"/>
        <end position="124"/>
    </location>
</feature>
<evidence type="ECO:0000313" key="3">
    <source>
        <dbReference type="EMBL" id="TEW30202.1"/>
    </source>
</evidence>
<evidence type="ECO:0000313" key="5">
    <source>
        <dbReference type="Proteomes" id="UP000595373"/>
    </source>
</evidence>